<dbReference type="Proteomes" id="UP000828390">
    <property type="component" value="Unassembled WGS sequence"/>
</dbReference>
<dbReference type="EMBL" id="JAIWYP010000015">
    <property type="protein sequence ID" value="KAH3700165.1"/>
    <property type="molecule type" value="Genomic_DNA"/>
</dbReference>
<accession>A0A9D3YIZ7</accession>
<comment type="caution">
    <text evidence="3">The sequence shown here is derived from an EMBL/GenBank/DDBJ whole genome shotgun (WGS) entry which is preliminary data.</text>
</comment>
<reference evidence="3" key="2">
    <citation type="submission" date="2020-11" db="EMBL/GenBank/DDBJ databases">
        <authorList>
            <person name="McCartney M.A."/>
            <person name="Auch B."/>
            <person name="Kono T."/>
            <person name="Mallez S."/>
            <person name="Becker A."/>
            <person name="Gohl D.M."/>
            <person name="Silverstein K.A.T."/>
            <person name="Koren S."/>
            <person name="Bechman K.B."/>
            <person name="Herman A."/>
            <person name="Abrahante J.E."/>
            <person name="Garbe J."/>
        </authorList>
    </citation>
    <scope>NUCLEOTIDE SEQUENCE</scope>
    <source>
        <strain evidence="3">Duluth1</strain>
        <tissue evidence="3">Whole animal</tissue>
    </source>
</reference>
<feature type="coiled-coil region" evidence="1">
    <location>
        <begin position="405"/>
        <end position="432"/>
    </location>
</feature>
<evidence type="ECO:0000256" key="2">
    <source>
        <dbReference type="SAM" id="SignalP"/>
    </source>
</evidence>
<sequence length="497" mass="56374">MEWSVRLSAMTLLLLINDEVKGIISGLKCARDSMTKIKVKAGAVCFLLDMENNTNEGNKTGSAFVKKWSSYVEVRTSSPASTVDLQSSDESFNESAIELMNMDFLDQSDAEIGIMKEDDTAAKGKHENEAQQKYLGLFDVHIDNLVPPTPKRTSRLLDLQHVKFLMDSFQSGFTNQLTILVGMVPERCDTTMLKTKGAVQVETLGGNHTREALQSLIRRGQSKLSTVKVNVYSLLSTATALTVGWQHNVVLQEKQKPITFVDKVRLMRQVPPSNPLTPADMKSWKGLLSSIFQVKDVRRFQQVYGIHLKTAQLDQNIWAMVEDVSESAIKINEKFFRPLVKLSDVEVKTCLEILKRLGLAEYNKKVKEFSPASSKKRKIEDGSTCDKEERNQYEDLLYNQMAKDFRASQDRCSVLENENSELKSQLAKQSTQDHKKTGKTTETIEEPIEAFWRFDDDREEWLPAKLIKRYANGDCSVQFSDGFSRIKSSWVRRVGDL</sequence>
<feature type="signal peptide" evidence="2">
    <location>
        <begin position="1"/>
        <end position="22"/>
    </location>
</feature>
<evidence type="ECO:0000313" key="3">
    <source>
        <dbReference type="EMBL" id="KAH3700165.1"/>
    </source>
</evidence>
<proteinExistence type="predicted"/>
<reference evidence="3" key="1">
    <citation type="journal article" date="2019" name="bioRxiv">
        <title>The Genome of the Zebra Mussel, Dreissena polymorpha: A Resource for Invasive Species Research.</title>
        <authorList>
            <person name="McCartney M.A."/>
            <person name="Auch B."/>
            <person name="Kono T."/>
            <person name="Mallez S."/>
            <person name="Zhang Y."/>
            <person name="Obille A."/>
            <person name="Becker A."/>
            <person name="Abrahante J.E."/>
            <person name="Garbe J."/>
            <person name="Badalamenti J.P."/>
            <person name="Herman A."/>
            <person name="Mangelson H."/>
            <person name="Liachko I."/>
            <person name="Sullivan S."/>
            <person name="Sone E.D."/>
            <person name="Koren S."/>
            <person name="Silverstein K.A.T."/>
            <person name="Beckman K.B."/>
            <person name="Gohl D.M."/>
        </authorList>
    </citation>
    <scope>NUCLEOTIDE SEQUENCE</scope>
    <source>
        <strain evidence="3">Duluth1</strain>
        <tissue evidence="3">Whole animal</tissue>
    </source>
</reference>
<keyword evidence="4" id="KW-1185">Reference proteome</keyword>
<keyword evidence="1" id="KW-0175">Coiled coil</keyword>
<name>A0A9D3YIZ7_DREPO</name>
<gene>
    <name evidence="3" type="ORF">DPMN_075136</name>
</gene>
<organism evidence="3 4">
    <name type="scientific">Dreissena polymorpha</name>
    <name type="common">Zebra mussel</name>
    <name type="synonym">Mytilus polymorpha</name>
    <dbReference type="NCBI Taxonomy" id="45954"/>
    <lineage>
        <taxon>Eukaryota</taxon>
        <taxon>Metazoa</taxon>
        <taxon>Spiralia</taxon>
        <taxon>Lophotrochozoa</taxon>
        <taxon>Mollusca</taxon>
        <taxon>Bivalvia</taxon>
        <taxon>Autobranchia</taxon>
        <taxon>Heteroconchia</taxon>
        <taxon>Euheterodonta</taxon>
        <taxon>Imparidentia</taxon>
        <taxon>Neoheterodontei</taxon>
        <taxon>Myida</taxon>
        <taxon>Dreissenoidea</taxon>
        <taxon>Dreissenidae</taxon>
        <taxon>Dreissena</taxon>
    </lineage>
</organism>
<evidence type="ECO:0000313" key="4">
    <source>
        <dbReference type="Proteomes" id="UP000828390"/>
    </source>
</evidence>
<dbReference type="AlphaFoldDB" id="A0A9D3YIZ7"/>
<feature type="chain" id="PRO_5038811706" evidence="2">
    <location>
        <begin position="23"/>
        <end position="497"/>
    </location>
</feature>
<keyword evidence="2" id="KW-0732">Signal</keyword>
<protein>
    <submittedName>
        <fullName evidence="3">Uncharacterized protein</fullName>
    </submittedName>
</protein>
<evidence type="ECO:0000256" key="1">
    <source>
        <dbReference type="SAM" id="Coils"/>
    </source>
</evidence>